<sequence>MDESYIHHHYARHNDSLYHPDDATDAKPKHKGRRLCFIAAIMADGRDDSKLLTYDVFEGGRKQPKDYHAMFNHAYFVAWFQRLLDDVSALQKTNAIIYRSTLWAKLKTYVTANVVPVIVQMAKDRGHDVVFTPPYHSDLQPIEMVWSFVKGAVGRQYDTSTKFPDVRERLDREFDRLPSSVIFDFIGHTDRKVVDMAAYLNAVAEADDAAGAAYSSESESESDADSCDECNLGDYGGDE</sequence>
<reference evidence="2 3" key="1">
    <citation type="submission" date="2018-08" db="EMBL/GenBank/DDBJ databases">
        <title>Aphanomyces genome sequencing and annotation.</title>
        <authorList>
            <person name="Minardi D."/>
            <person name="Oidtmann B."/>
            <person name="Van Der Giezen M."/>
            <person name="Studholme D.J."/>
        </authorList>
    </citation>
    <scope>NUCLEOTIDE SEQUENCE [LARGE SCALE GENOMIC DNA]</scope>
    <source>
        <strain evidence="2 3">Si</strain>
    </source>
</reference>
<dbReference type="PANTHER" id="PTHR33939">
    <property type="entry name" value="PROTEIN CBG22215"/>
    <property type="match status" value="1"/>
</dbReference>
<evidence type="ECO:0000313" key="3">
    <source>
        <dbReference type="Proteomes" id="UP000283543"/>
    </source>
</evidence>
<dbReference type="Gene3D" id="3.30.420.10">
    <property type="entry name" value="Ribonuclease H-like superfamily/Ribonuclease H"/>
    <property type="match status" value="1"/>
</dbReference>
<dbReference type="AlphaFoldDB" id="A0A3R6W0W2"/>
<protein>
    <recommendedName>
        <fullName evidence="4">Tc1-like transposase DDE domain-containing protein</fullName>
    </recommendedName>
</protein>
<evidence type="ECO:0000313" key="2">
    <source>
        <dbReference type="EMBL" id="RHY47783.1"/>
    </source>
</evidence>
<evidence type="ECO:0008006" key="4">
    <source>
        <dbReference type="Google" id="ProtNLM"/>
    </source>
</evidence>
<dbReference type="PANTHER" id="PTHR33939:SF1">
    <property type="entry name" value="DUF4371 DOMAIN-CONTAINING PROTEIN"/>
    <property type="match status" value="1"/>
</dbReference>
<feature type="compositionally biased region" description="Acidic residues" evidence="1">
    <location>
        <begin position="218"/>
        <end position="228"/>
    </location>
</feature>
<dbReference type="InterPro" id="IPR036397">
    <property type="entry name" value="RNaseH_sf"/>
</dbReference>
<dbReference type="Proteomes" id="UP000283543">
    <property type="component" value="Unassembled WGS sequence"/>
</dbReference>
<feature type="region of interest" description="Disordered" evidence="1">
    <location>
        <begin position="210"/>
        <end position="239"/>
    </location>
</feature>
<comment type="caution">
    <text evidence="2">The sequence shown here is derived from an EMBL/GenBank/DDBJ whole genome shotgun (WGS) entry which is preliminary data.</text>
</comment>
<accession>A0A3R6W0W2</accession>
<organism evidence="2 3">
    <name type="scientific">Aphanomyces astaci</name>
    <name type="common">Crayfish plague agent</name>
    <dbReference type="NCBI Taxonomy" id="112090"/>
    <lineage>
        <taxon>Eukaryota</taxon>
        <taxon>Sar</taxon>
        <taxon>Stramenopiles</taxon>
        <taxon>Oomycota</taxon>
        <taxon>Saprolegniomycetes</taxon>
        <taxon>Saprolegniales</taxon>
        <taxon>Verrucalvaceae</taxon>
        <taxon>Aphanomyces</taxon>
    </lineage>
</organism>
<evidence type="ECO:0000256" key="1">
    <source>
        <dbReference type="SAM" id="MobiDB-lite"/>
    </source>
</evidence>
<gene>
    <name evidence="2" type="ORF">DYB34_001099</name>
</gene>
<proteinExistence type="predicted"/>
<name>A0A3R6W0W2_APHAT</name>
<dbReference type="EMBL" id="QUTB01006994">
    <property type="protein sequence ID" value="RHY47783.1"/>
    <property type="molecule type" value="Genomic_DNA"/>
</dbReference>
<dbReference type="GO" id="GO:0003676">
    <property type="term" value="F:nucleic acid binding"/>
    <property type="evidence" value="ECO:0007669"/>
    <property type="project" value="InterPro"/>
</dbReference>